<proteinExistence type="predicted"/>
<dbReference type="EMBL" id="FP929044">
    <property type="protein sequence ID" value="CBK96082.1"/>
    <property type="molecule type" value="Genomic_DNA"/>
</dbReference>
<evidence type="ECO:0000313" key="1">
    <source>
        <dbReference type="EMBL" id="CBK96082.1"/>
    </source>
</evidence>
<dbReference type="HOGENOM" id="CLU_2119330_0_0_9"/>
<dbReference type="KEGG" id="esu:EUS_08420"/>
<reference evidence="1 2" key="1">
    <citation type="submission" date="2010-03" db="EMBL/GenBank/DDBJ databases">
        <title>The genome sequence of Eubacterium siraeum 70/3.</title>
        <authorList>
            <consortium name="metaHIT consortium -- http://www.metahit.eu/"/>
            <person name="Pajon A."/>
            <person name="Turner K."/>
            <person name="Parkhill J."/>
            <person name="Duncan S."/>
            <person name="Flint H."/>
        </authorList>
    </citation>
    <scope>NUCLEOTIDE SEQUENCE [LARGE SCALE GENOMIC DNA]</scope>
    <source>
        <strain evidence="1 2">70/3</strain>
    </source>
</reference>
<accession>D4JSL3</accession>
<dbReference type="BioCyc" id="ESIR657319:G136K-718-MONOMER"/>
<name>D4JSL3_9FIRM</name>
<dbReference type="AlphaFoldDB" id="D4JSL3"/>
<gene>
    <name evidence="1" type="ORF">EUS_08420</name>
</gene>
<protein>
    <submittedName>
        <fullName evidence="1">Uncharacterized protein</fullName>
    </submittedName>
</protein>
<sequence length="141" mass="15248">MNVAAVVMPVRVGADKGLVAGKMLFTELFPQRLRPVYGQAVVRPVPRVKADDVVVAFHIFPPLVFLIAEIGPHTRNGKILPVAVQRGQPVVLAGDKPAGFIKDGLHGKLVMLKEKILLGGSVVGVFRVDMLECCQPRHLLS</sequence>
<reference evidence="1 2" key="2">
    <citation type="submission" date="2010-03" db="EMBL/GenBank/DDBJ databases">
        <authorList>
            <person name="Pajon A."/>
        </authorList>
    </citation>
    <scope>NUCLEOTIDE SEQUENCE [LARGE SCALE GENOMIC DNA]</scope>
    <source>
        <strain evidence="1 2">70/3</strain>
    </source>
</reference>
<evidence type="ECO:0000313" key="2">
    <source>
        <dbReference type="Proteomes" id="UP000008803"/>
    </source>
</evidence>
<dbReference type="PATRIC" id="fig|657319.3.peg.1092"/>
<organism evidence="1 2">
    <name type="scientific">[Eubacterium] siraeum 70/3</name>
    <dbReference type="NCBI Taxonomy" id="657319"/>
    <lineage>
        <taxon>Bacteria</taxon>
        <taxon>Bacillati</taxon>
        <taxon>Bacillota</taxon>
        <taxon>Clostridia</taxon>
        <taxon>Eubacteriales</taxon>
        <taxon>Oscillospiraceae</taxon>
        <taxon>Oscillospiraceae incertae sedis</taxon>
    </lineage>
</organism>
<dbReference type="Proteomes" id="UP000008803">
    <property type="component" value="Chromosome"/>
</dbReference>